<dbReference type="Proteomes" id="UP001356427">
    <property type="component" value="Unassembled WGS sequence"/>
</dbReference>
<dbReference type="EMBL" id="JAGTTL010000027">
    <property type="protein sequence ID" value="KAK6300221.1"/>
    <property type="molecule type" value="Genomic_DNA"/>
</dbReference>
<keyword evidence="2" id="KW-1185">Reference proteome</keyword>
<dbReference type="AlphaFoldDB" id="A0AAN8L631"/>
<evidence type="ECO:0000313" key="1">
    <source>
        <dbReference type="EMBL" id="KAK6300221.1"/>
    </source>
</evidence>
<proteinExistence type="predicted"/>
<gene>
    <name evidence="1" type="ORF">J4Q44_G00283190</name>
</gene>
<reference evidence="1 2" key="1">
    <citation type="submission" date="2021-04" db="EMBL/GenBank/DDBJ databases">
        <authorList>
            <person name="De Guttry C."/>
            <person name="Zahm M."/>
            <person name="Klopp C."/>
            <person name="Cabau C."/>
            <person name="Louis A."/>
            <person name="Berthelot C."/>
            <person name="Parey E."/>
            <person name="Roest Crollius H."/>
            <person name="Montfort J."/>
            <person name="Robinson-Rechavi M."/>
            <person name="Bucao C."/>
            <person name="Bouchez O."/>
            <person name="Gislard M."/>
            <person name="Lluch J."/>
            <person name="Milhes M."/>
            <person name="Lampietro C."/>
            <person name="Lopez Roques C."/>
            <person name="Donnadieu C."/>
            <person name="Braasch I."/>
            <person name="Desvignes T."/>
            <person name="Postlethwait J."/>
            <person name="Bobe J."/>
            <person name="Wedekind C."/>
            <person name="Guiguen Y."/>
        </authorList>
    </citation>
    <scope>NUCLEOTIDE SEQUENCE [LARGE SCALE GENOMIC DNA]</scope>
    <source>
        <strain evidence="1">Cs_M1</strain>
        <tissue evidence="1">Blood</tissue>
    </source>
</reference>
<evidence type="ECO:0000313" key="2">
    <source>
        <dbReference type="Proteomes" id="UP001356427"/>
    </source>
</evidence>
<sequence>MAMPAGGPAQLRPGIGTASRLNTPPVYKWGLILPGGQLPTSVHGRGLATHTLLHLLPPLPTFQINTHDSDTDSSKGSSDVCSYEGNCSSLSTFSLGWRPGGCSDQCCKFSKTDYRDEKVRTAKSSVCHGCQAHPTAVPDRTV</sequence>
<name>A0AAN8L631_9TELE</name>
<organism evidence="1 2">
    <name type="scientific">Coregonus suidteri</name>
    <dbReference type="NCBI Taxonomy" id="861788"/>
    <lineage>
        <taxon>Eukaryota</taxon>
        <taxon>Metazoa</taxon>
        <taxon>Chordata</taxon>
        <taxon>Craniata</taxon>
        <taxon>Vertebrata</taxon>
        <taxon>Euteleostomi</taxon>
        <taxon>Actinopterygii</taxon>
        <taxon>Neopterygii</taxon>
        <taxon>Teleostei</taxon>
        <taxon>Protacanthopterygii</taxon>
        <taxon>Salmoniformes</taxon>
        <taxon>Salmonidae</taxon>
        <taxon>Coregoninae</taxon>
        <taxon>Coregonus</taxon>
    </lineage>
</organism>
<protein>
    <submittedName>
        <fullName evidence="1">Uncharacterized protein</fullName>
    </submittedName>
</protein>
<accession>A0AAN8L631</accession>
<comment type="caution">
    <text evidence="1">The sequence shown here is derived from an EMBL/GenBank/DDBJ whole genome shotgun (WGS) entry which is preliminary data.</text>
</comment>